<comment type="caution">
    <text evidence="1">The sequence shown here is derived from an EMBL/GenBank/DDBJ whole genome shotgun (WGS) entry which is preliminary data.</text>
</comment>
<name>X0VDJ7_9ZZZZ</name>
<sequence>MRNQVLTPAELPFEQLGARFAEAAAGGPNELNLLVAGHPVRIRIAGPRWADIVRAAMGHLEVAGTAAPPELCIDAWDAEETGVPIVSAAQSNLPAPPVLMRTSHDGQQVGEERPHSLVWLDRASRRIVGCIESIRLLNLDERARPFHKL</sequence>
<accession>X0VDJ7</accession>
<evidence type="ECO:0000313" key="1">
    <source>
        <dbReference type="EMBL" id="GAF98630.1"/>
    </source>
</evidence>
<protein>
    <submittedName>
        <fullName evidence="1">Uncharacterized protein</fullName>
    </submittedName>
</protein>
<organism evidence="1">
    <name type="scientific">marine sediment metagenome</name>
    <dbReference type="NCBI Taxonomy" id="412755"/>
    <lineage>
        <taxon>unclassified sequences</taxon>
        <taxon>metagenomes</taxon>
        <taxon>ecological metagenomes</taxon>
    </lineage>
</organism>
<gene>
    <name evidence="1" type="ORF">S01H1_21960</name>
</gene>
<feature type="non-terminal residue" evidence="1">
    <location>
        <position position="149"/>
    </location>
</feature>
<dbReference type="EMBL" id="BARS01012286">
    <property type="protein sequence ID" value="GAF98630.1"/>
    <property type="molecule type" value="Genomic_DNA"/>
</dbReference>
<proteinExistence type="predicted"/>
<reference evidence="1" key="1">
    <citation type="journal article" date="2014" name="Front. Microbiol.">
        <title>High frequency of phylogenetically diverse reductive dehalogenase-homologous genes in deep subseafloor sedimentary metagenomes.</title>
        <authorList>
            <person name="Kawai M."/>
            <person name="Futagami T."/>
            <person name="Toyoda A."/>
            <person name="Takaki Y."/>
            <person name="Nishi S."/>
            <person name="Hori S."/>
            <person name="Arai W."/>
            <person name="Tsubouchi T."/>
            <person name="Morono Y."/>
            <person name="Uchiyama I."/>
            <person name="Ito T."/>
            <person name="Fujiyama A."/>
            <person name="Inagaki F."/>
            <person name="Takami H."/>
        </authorList>
    </citation>
    <scope>NUCLEOTIDE SEQUENCE</scope>
    <source>
        <strain evidence="1">Expedition CK06-06</strain>
    </source>
</reference>
<dbReference type="AlphaFoldDB" id="X0VDJ7"/>